<dbReference type="Proteomes" id="UP000324800">
    <property type="component" value="Unassembled WGS sequence"/>
</dbReference>
<sequence>MGKVYQYKAMPFGINHSTIFISQALAIVLTKKRSESDICVLNYVDNLLILHQDKERLRKQSLIIMGIQKHLSGQQPRRNEKQNQNNRLTSQGGLETWKGCME</sequence>
<dbReference type="InterPro" id="IPR043502">
    <property type="entry name" value="DNA/RNA_pol_sf"/>
</dbReference>
<accession>A0A5J4TJR8</accession>
<dbReference type="EMBL" id="SNRW01029752">
    <property type="protein sequence ID" value="KAA6358507.1"/>
    <property type="molecule type" value="Genomic_DNA"/>
</dbReference>
<dbReference type="Gene3D" id="3.30.70.270">
    <property type="match status" value="1"/>
</dbReference>
<dbReference type="SUPFAM" id="SSF56672">
    <property type="entry name" value="DNA/RNA polymerases"/>
    <property type="match status" value="1"/>
</dbReference>
<dbReference type="InterPro" id="IPR043128">
    <property type="entry name" value="Rev_trsase/Diguanyl_cyclase"/>
</dbReference>
<proteinExistence type="predicted"/>
<protein>
    <recommendedName>
        <fullName evidence="4">Reverse transcriptase domain-containing protein</fullName>
    </recommendedName>
</protein>
<evidence type="ECO:0000256" key="1">
    <source>
        <dbReference type="SAM" id="MobiDB-lite"/>
    </source>
</evidence>
<organism evidence="2 3">
    <name type="scientific">Streblomastix strix</name>
    <dbReference type="NCBI Taxonomy" id="222440"/>
    <lineage>
        <taxon>Eukaryota</taxon>
        <taxon>Metamonada</taxon>
        <taxon>Preaxostyla</taxon>
        <taxon>Oxymonadida</taxon>
        <taxon>Streblomastigidae</taxon>
        <taxon>Streblomastix</taxon>
    </lineage>
</organism>
<gene>
    <name evidence="2" type="ORF">EZS28_045967</name>
</gene>
<evidence type="ECO:0000313" key="3">
    <source>
        <dbReference type="Proteomes" id="UP000324800"/>
    </source>
</evidence>
<feature type="compositionally biased region" description="Polar residues" evidence="1">
    <location>
        <begin position="71"/>
        <end position="93"/>
    </location>
</feature>
<dbReference type="AlphaFoldDB" id="A0A5J4TJR8"/>
<comment type="caution">
    <text evidence="2">The sequence shown here is derived from an EMBL/GenBank/DDBJ whole genome shotgun (WGS) entry which is preliminary data.</text>
</comment>
<name>A0A5J4TJR8_9EUKA</name>
<evidence type="ECO:0008006" key="4">
    <source>
        <dbReference type="Google" id="ProtNLM"/>
    </source>
</evidence>
<reference evidence="2 3" key="1">
    <citation type="submission" date="2019-03" db="EMBL/GenBank/DDBJ databases">
        <title>Single cell metagenomics reveals metabolic interactions within the superorganism composed of flagellate Streblomastix strix and complex community of Bacteroidetes bacteria on its surface.</title>
        <authorList>
            <person name="Treitli S.C."/>
            <person name="Kolisko M."/>
            <person name="Husnik F."/>
            <person name="Keeling P."/>
            <person name="Hampl V."/>
        </authorList>
    </citation>
    <scope>NUCLEOTIDE SEQUENCE [LARGE SCALE GENOMIC DNA]</scope>
    <source>
        <strain evidence="2">ST1C</strain>
    </source>
</reference>
<evidence type="ECO:0000313" key="2">
    <source>
        <dbReference type="EMBL" id="KAA6358507.1"/>
    </source>
</evidence>
<feature type="region of interest" description="Disordered" evidence="1">
    <location>
        <begin position="70"/>
        <end position="102"/>
    </location>
</feature>